<dbReference type="Proteomes" id="UP000799753">
    <property type="component" value="Unassembled WGS sequence"/>
</dbReference>
<evidence type="ECO:0000256" key="2">
    <source>
        <dbReference type="ARBA" id="ARBA00010617"/>
    </source>
</evidence>
<protein>
    <submittedName>
        <fullName evidence="9">Cytochrome P450 monooxygenase-like protein</fullName>
    </submittedName>
</protein>
<evidence type="ECO:0000256" key="1">
    <source>
        <dbReference type="ARBA" id="ARBA00001971"/>
    </source>
</evidence>
<dbReference type="InterPro" id="IPR017972">
    <property type="entry name" value="Cyt_P450_CS"/>
</dbReference>
<keyword evidence="3 6" id="KW-0349">Heme</keyword>
<dbReference type="SUPFAM" id="SSF48264">
    <property type="entry name" value="Cytochrome P450"/>
    <property type="match status" value="1"/>
</dbReference>
<feature type="transmembrane region" description="Helical" evidence="8">
    <location>
        <begin position="20"/>
        <end position="44"/>
    </location>
</feature>
<dbReference type="PANTHER" id="PTHR24305">
    <property type="entry name" value="CYTOCHROME P450"/>
    <property type="match status" value="1"/>
</dbReference>
<proteinExistence type="inferred from homology"/>
<dbReference type="PROSITE" id="PS00086">
    <property type="entry name" value="CYTOCHROME_P450"/>
    <property type="match status" value="1"/>
</dbReference>
<dbReference type="PANTHER" id="PTHR24305:SF210">
    <property type="entry name" value="CYTOCHROME P450 MONOOXYGENASE ASQL-RELATED"/>
    <property type="match status" value="1"/>
</dbReference>
<evidence type="ECO:0000256" key="3">
    <source>
        <dbReference type="ARBA" id="ARBA00022617"/>
    </source>
</evidence>
<keyword evidence="10" id="KW-1185">Reference proteome</keyword>
<dbReference type="GO" id="GO:0016705">
    <property type="term" value="F:oxidoreductase activity, acting on paired donors, with incorporation or reduction of molecular oxygen"/>
    <property type="evidence" value="ECO:0007669"/>
    <property type="project" value="InterPro"/>
</dbReference>
<sequence length="523" mass="59353">MADVLGVFPEGFHLFSLSSIALALALFLTFVTTSLLWTVIYNLYFSPYKHIPGPFWARATQIPFALLQRNGQLIPWLHAAHLKYGEVVRVAPHEISFISGETAWQDIYGFRTGKNKTPPYLKDMRLTPAPPNGTISIFGADEPTHARYRRNMSNAFSDKALREQEPLLQAMIDFLAERLHEQVNEGNEVVDFTRWLNYTTFDIATDLIYGEPLYCLRDKDYHPWVSMVSLAVKSNALIAAKNRFPTFRYIENIKKLFVSNASLDSKREEFFAIISAKVSKRIAQGTTARPDFMSHILKNMNNETTDSNNIKGLTKAEIDSNANLLMVAGSETMATQLCGFTYLILTNEGVYGKLVKEIRGRFKKQSEITTEEVAKMEYLVACLTEGLRMYPPVPTGFARVVPKGGDTISGYYLPGGASVYMSQYPANHSPRNFKDPDVFVPERWLGDSRYAGDNRACFNPFSFGPRNCLGKNLAYAEMRLMIAKILFNFDLELQDEARNWLVGQKLYTLWVKPDLMVRLKPVQ</sequence>
<dbReference type="GO" id="GO:0004497">
    <property type="term" value="F:monooxygenase activity"/>
    <property type="evidence" value="ECO:0007669"/>
    <property type="project" value="UniProtKB-KW"/>
</dbReference>
<evidence type="ECO:0000256" key="4">
    <source>
        <dbReference type="ARBA" id="ARBA00022723"/>
    </source>
</evidence>
<dbReference type="EMBL" id="MU006785">
    <property type="protein sequence ID" value="KAF2640385.1"/>
    <property type="molecule type" value="Genomic_DNA"/>
</dbReference>
<gene>
    <name evidence="9" type="ORF">P280DRAFT_428402</name>
</gene>
<dbReference type="InterPro" id="IPR002401">
    <property type="entry name" value="Cyt_P450_E_grp-I"/>
</dbReference>
<keyword evidence="4 6" id="KW-0479">Metal-binding</keyword>
<dbReference type="PRINTS" id="PR00463">
    <property type="entry name" value="EP450I"/>
</dbReference>
<accession>A0A6A6RYU0</accession>
<dbReference type="OrthoDB" id="1470350at2759"/>
<dbReference type="InterPro" id="IPR050121">
    <property type="entry name" value="Cytochrome_P450_monoxygenase"/>
</dbReference>
<keyword evidence="5 6" id="KW-0408">Iron</keyword>
<evidence type="ECO:0000256" key="6">
    <source>
        <dbReference type="PIRSR" id="PIRSR602401-1"/>
    </source>
</evidence>
<keyword evidence="7 9" id="KW-0503">Monooxygenase</keyword>
<dbReference type="AlphaFoldDB" id="A0A6A6RYU0"/>
<dbReference type="Gene3D" id="1.10.630.10">
    <property type="entry name" value="Cytochrome P450"/>
    <property type="match status" value="1"/>
</dbReference>
<dbReference type="InterPro" id="IPR001128">
    <property type="entry name" value="Cyt_P450"/>
</dbReference>
<organism evidence="9 10">
    <name type="scientific">Massarina eburnea CBS 473.64</name>
    <dbReference type="NCBI Taxonomy" id="1395130"/>
    <lineage>
        <taxon>Eukaryota</taxon>
        <taxon>Fungi</taxon>
        <taxon>Dikarya</taxon>
        <taxon>Ascomycota</taxon>
        <taxon>Pezizomycotina</taxon>
        <taxon>Dothideomycetes</taxon>
        <taxon>Pleosporomycetidae</taxon>
        <taxon>Pleosporales</taxon>
        <taxon>Massarineae</taxon>
        <taxon>Massarinaceae</taxon>
        <taxon>Massarina</taxon>
    </lineage>
</organism>
<comment type="similarity">
    <text evidence="2 7">Belongs to the cytochrome P450 family.</text>
</comment>
<name>A0A6A6RYU0_9PLEO</name>
<dbReference type="GO" id="GO:0020037">
    <property type="term" value="F:heme binding"/>
    <property type="evidence" value="ECO:0007669"/>
    <property type="project" value="InterPro"/>
</dbReference>
<feature type="binding site" description="axial binding residue" evidence="6">
    <location>
        <position position="468"/>
    </location>
    <ligand>
        <name>heme</name>
        <dbReference type="ChEBI" id="CHEBI:30413"/>
    </ligand>
    <ligandPart>
        <name>Fe</name>
        <dbReference type="ChEBI" id="CHEBI:18248"/>
    </ligandPart>
</feature>
<evidence type="ECO:0000256" key="8">
    <source>
        <dbReference type="SAM" id="Phobius"/>
    </source>
</evidence>
<reference evidence="9" key="1">
    <citation type="journal article" date="2020" name="Stud. Mycol.">
        <title>101 Dothideomycetes genomes: a test case for predicting lifestyles and emergence of pathogens.</title>
        <authorList>
            <person name="Haridas S."/>
            <person name="Albert R."/>
            <person name="Binder M."/>
            <person name="Bloem J."/>
            <person name="Labutti K."/>
            <person name="Salamov A."/>
            <person name="Andreopoulos B."/>
            <person name="Baker S."/>
            <person name="Barry K."/>
            <person name="Bills G."/>
            <person name="Bluhm B."/>
            <person name="Cannon C."/>
            <person name="Castanera R."/>
            <person name="Culley D."/>
            <person name="Daum C."/>
            <person name="Ezra D."/>
            <person name="Gonzalez J."/>
            <person name="Henrissat B."/>
            <person name="Kuo A."/>
            <person name="Liang C."/>
            <person name="Lipzen A."/>
            <person name="Lutzoni F."/>
            <person name="Magnuson J."/>
            <person name="Mondo S."/>
            <person name="Nolan M."/>
            <person name="Ohm R."/>
            <person name="Pangilinan J."/>
            <person name="Park H.-J."/>
            <person name="Ramirez L."/>
            <person name="Alfaro M."/>
            <person name="Sun H."/>
            <person name="Tritt A."/>
            <person name="Yoshinaga Y."/>
            <person name="Zwiers L.-H."/>
            <person name="Turgeon B."/>
            <person name="Goodwin S."/>
            <person name="Spatafora J."/>
            <person name="Crous P."/>
            <person name="Grigoriev I."/>
        </authorList>
    </citation>
    <scope>NUCLEOTIDE SEQUENCE</scope>
    <source>
        <strain evidence="9">CBS 473.64</strain>
    </source>
</reference>
<evidence type="ECO:0000256" key="5">
    <source>
        <dbReference type="ARBA" id="ARBA00023004"/>
    </source>
</evidence>
<dbReference type="Pfam" id="PF00067">
    <property type="entry name" value="p450"/>
    <property type="match status" value="1"/>
</dbReference>
<dbReference type="PRINTS" id="PR00385">
    <property type="entry name" value="P450"/>
</dbReference>
<dbReference type="CDD" id="cd11058">
    <property type="entry name" value="CYP60B-like"/>
    <property type="match status" value="1"/>
</dbReference>
<evidence type="ECO:0000313" key="10">
    <source>
        <dbReference type="Proteomes" id="UP000799753"/>
    </source>
</evidence>
<comment type="cofactor">
    <cofactor evidence="1 6">
        <name>heme</name>
        <dbReference type="ChEBI" id="CHEBI:30413"/>
    </cofactor>
</comment>
<dbReference type="GO" id="GO:0005506">
    <property type="term" value="F:iron ion binding"/>
    <property type="evidence" value="ECO:0007669"/>
    <property type="project" value="InterPro"/>
</dbReference>
<keyword evidence="8" id="KW-0812">Transmembrane</keyword>
<keyword evidence="8" id="KW-1133">Transmembrane helix</keyword>
<keyword evidence="7" id="KW-0560">Oxidoreductase</keyword>
<evidence type="ECO:0000313" key="9">
    <source>
        <dbReference type="EMBL" id="KAF2640385.1"/>
    </source>
</evidence>
<evidence type="ECO:0000256" key="7">
    <source>
        <dbReference type="RuleBase" id="RU000461"/>
    </source>
</evidence>
<keyword evidence="8" id="KW-0472">Membrane</keyword>
<dbReference type="InterPro" id="IPR036396">
    <property type="entry name" value="Cyt_P450_sf"/>
</dbReference>